<dbReference type="Proteomes" id="UP001172102">
    <property type="component" value="Unassembled WGS sequence"/>
</dbReference>
<reference evidence="1" key="1">
    <citation type="submission" date="2023-06" db="EMBL/GenBank/DDBJ databases">
        <title>Genome-scale phylogeny and comparative genomics of the fungal order Sordariales.</title>
        <authorList>
            <consortium name="Lawrence Berkeley National Laboratory"/>
            <person name="Hensen N."/>
            <person name="Bonometti L."/>
            <person name="Westerberg I."/>
            <person name="Brannstrom I.O."/>
            <person name="Guillou S."/>
            <person name="Cros-Aarteil S."/>
            <person name="Calhoun S."/>
            <person name="Haridas S."/>
            <person name="Kuo A."/>
            <person name="Mondo S."/>
            <person name="Pangilinan J."/>
            <person name="Riley R."/>
            <person name="Labutti K."/>
            <person name="Andreopoulos B."/>
            <person name="Lipzen A."/>
            <person name="Chen C."/>
            <person name="Yanf M."/>
            <person name="Daum C."/>
            <person name="Ng V."/>
            <person name="Clum A."/>
            <person name="Steindorff A."/>
            <person name="Ohm R."/>
            <person name="Martin F."/>
            <person name="Silar P."/>
            <person name="Natvig D."/>
            <person name="Lalanne C."/>
            <person name="Gautier V."/>
            <person name="Ament-Velasquez S.L."/>
            <person name="Kruys A."/>
            <person name="Hutchinson M.I."/>
            <person name="Powell A.J."/>
            <person name="Barry K."/>
            <person name="Miller A.N."/>
            <person name="Grigoriev I.V."/>
            <person name="Debuchy R."/>
            <person name="Gladieux P."/>
            <person name="Thoren M.H."/>
            <person name="Johannesson H."/>
        </authorList>
    </citation>
    <scope>NUCLEOTIDE SEQUENCE</scope>
    <source>
        <strain evidence="1">SMH4607-1</strain>
    </source>
</reference>
<comment type="caution">
    <text evidence="1">The sequence shown here is derived from an EMBL/GenBank/DDBJ whole genome shotgun (WGS) entry which is preliminary data.</text>
</comment>
<dbReference type="EMBL" id="JAUKUA010000003">
    <property type="protein sequence ID" value="KAK0719607.1"/>
    <property type="molecule type" value="Genomic_DNA"/>
</dbReference>
<name>A0AA40APK5_9PEZI</name>
<dbReference type="AlphaFoldDB" id="A0AA40APK5"/>
<evidence type="ECO:0000313" key="1">
    <source>
        <dbReference type="EMBL" id="KAK0719607.1"/>
    </source>
</evidence>
<keyword evidence="2" id="KW-1185">Reference proteome</keyword>
<evidence type="ECO:0000313" key="2">
    <source>
        <dbReference type="Proteomes" id="UP001172102"/>
    </source>
</evidence>
<organism evidence="1 2">
    <name type="scientific">Lasiosphaeris hirsuta</name>
    <dbReference type="NCBI Taxonomy" id="260670"/>
    <lineage>
        <taxon>Eukaryota</taxon>
        <taxon>Fungi</taxon>
        <taxon>Dikarya</taxon>
        <taxon>Ascomycota</taxon>
        <taxon>Pezizomycotina</taxon>
        <taxon>Sordariomycetes</taxon>
        <taxon>Sordariomycetidae</taxon>
        <taxon>Sordariales</taxon>
        <taxon>Lasiosphaeriaceae</taxon>
        <taxon>Lasiosphaeris</taxon>
    </lineage>
</organism>
<sequence length="221" mass="24224">MPCQISPCESSLSWVGAPMVAPSPHPHPLALTHEESRRRLARPIKLDGRLCLACESSFCDPSAHTRLSRWVLVFHPPPSTCRLRRGVISLRAHLSGTSWKLGRRTGLGRFGFHCAVAALEPSGHFVIPQPTSETVDSKLSRNPRSRRLLHCCSADCVRVWTHQLHLYLGTVTPPRLAPHGITVLPSAPQLNPSKLGAKLKTAFLPTLSNLLFFLSAVCDSA</sequence>
<gene>
    <name evidence="1" type="ORF">B0H67DRAFT_157739</name>
</gene>
<proteinExistence type="predicted"/>
<protein>
    <submittedName>
        <fullName evidence="1">Uncharacterized protein</fullName>
    </submittedName>
</protein>
<accession>A0AA40APK5</accession>